<keyword evidence="4" id="KW-0255">Endonuclease</keyword>
<dbReference type="Gene3D" id="2.40.70.10">
    <property type="entry name" value="Acid Proteases"/>
    <property type="match status" value="1"/>
</dbReference>
<proteinExistence type="predicted"/>
<dbReference type="InterPro" id="IPR021109">
    <property type="entry name" value="Peptidase_aspartic_dom_sf"/>
</dbReference>
<evidence type="ECO:0000256" key="1">
    <source>
        <dbReference type="ARBA" id="ARBA00022679"/>
    </source>
</evidence>
<dbReference type="Gene3D" id="3.10.10.10">
    <property type="entry name" value="HIV Type 1 Reverse Transcriptase, subunit A, domain 1"/>
    <property type="match status" value="1"/>
</dbReference>
<dbReference type="SUPFAM" id="SSF50630">
    <property type="entry name" value="Acid proteases"/>
    <property type="match status" value="1"/>
</dbReference>
<dbReference type="InterPro" id="IPR050951">
    <property type="entry name" value="Retrovirus_Pol_polyprotein"/>
</dbReference>
<keyword evidence="7" id="KW-1185">Reference proteome</keyword>
<feature type="region of interest" description="Disordered" evidence="5">
    <location>
        <begin position="269"/>
        <end position="288"/>
    </location>
</feature>
<dbReference type="PANTHER" id="PTHR37984">
    <property type="entry name" value="PROTEIN CBG26694"/>
    <property type="match status" value="1"/>
</dbReference>
<keyword evidence="1" id="KW-0808">Transferase</keyword>
<evidence type="ECO:0008006" key="8">
    <source>
        <dbReference type="Google" id="ProtNLM"/>
    </source>
</evidence>
<dbReference type="PANTHER" id="PTHR37984:SF5">
    <property type="entry name" value="PROTEIN NYNRIN-LIKE"/>
    <property type="match status" value="1"/>
</dbReference>
<evidence type="ECO:0000256" key="3">
    <source>
        <dbReference type="ARBA" id="ARBA00022722"/>
    </source>
</evidence>
<evidence type="ECO:0000256" key="5">
    <source>
        <dbReference type="SAM" id="MobiDB-lite"/>
    </source>
</evidence>
<dbReference type="GeneID" id="115255243"/>
<dbReference type="InterPro" id="IPR043502">
    <property type="entry name" value="DNA/RNA_pol_sf"/>
</dbReference>
<dbReference type="Proteomes" id="UP000069940">
    <property type="component" value="Unassembled WGS sequence"/>
</dbReference>
<name>A0ABM1Z766_AEDAL</name>
<dbReference type="RefSeq" id="XP_062709439.1">
    <property type="nucleotide sequence ID" value="XM_062853455.1"/>
</dbReference>
<keyword evidence="4" id="KW-0378">Hydrolase</keyword>
<dbReference type="SUPFAM" id="SSF56672">
    <property type="entry name" value="DNA/RNA polymerases"/>
    <property type="match status" value="1"/>
</dbReference>
<reference evidence="6" key="2">
    <citation type="submission" date="2025-05" db="UniProtKB">
        <authorList>
            <consortium name="EnsemblMetazoa"/>
        </authorList>
    </citation>
    <scope>IDENTIFICATION</scope>
    <source>
        <strain evidence="6">Foshan</strain>
    </source>
</reference>
<evidence type="ECO:0000256" key="2">
    <source>
        <dbReference type="ARBA" id="ARBA00022695"/>
    </source>
</evidence>
<keyword evidence="2" id="KW-0548">Nucleotidyltransferase</keyword>
<sequence>MKIGDDKSDPCLVQVKVQGRKLLMEVDTGSAVAVISVKLYKKRFHSMDIKLCSKRLVVVNGSRLEVVGQISVAVELNGRSSLEKLIVLKSENDFTPLLGRDWMETFYPEWKLHFKNTVTINHLNAEQLREKAIGNIQNQFKKVFSIDFSEPIVGYKADLTFKSEQPIFKRAYQVPYKLKEKLLGHRLEQQGVISPIKASEWASPVIAIPKKDGEIRMISLAGRRLTAHRNQLKMVEQPRQQSRVFVPKGRMESSKRRRSISDEEDCCGFPDVPLVPEDIQPEKKRHVQIRSPVVTRSKAGSAIRSD</sequence>
<evidence type="ECO:0000256" key="4">
    <source>
        <dbReference type="ARBA" id="ARBA00022759"/>
    </source>
</evidence>
<accession>A0ABM1Z766</accession>
<keyword evidence="3" id="KW-0540">Nuclease</keyword>
<evidence type="ECO:0000313" key="6">
    <source>
        <dbReference type="EnsemblMetazoa" id="AALFPA23_015684.P22868"/>
    </source>
</evidence>
<organism evidence="6 7">
    <name type="scientific">Aedes albopictus</name>
    <name type="common">Asian tiger mosquito</name>
    <name type="synonym">Stegomyia albopicta</name>
    <dbReference type="NCBI Taxonomy" id="7160"/>
    <lineage>
        <taxon>Eukaryota</taxon>
        <taxon>Metazoa</taxon>
        <taxon>Ecdysozoa</taxon>
        <taxon>Arthropoda</taxon>
        <taxon>Hexapoda</taxon>
        <taxon>Insecta</taxon>
        <taxon>Pterygota</taxon>
        <taxon>Neoptera</taxon>
        <taxon>Endopterygota</taxon>
        <taxon>Diptera</taxon>
        <taxon>Nematocera</taxon>
        <taxon>Culicoidea</taxon>
        <taxon>Culicidae</taxon>
        <taxon>Culicinae</taxon>
        <taxon>Aedini</taxon>
        <taxon>Aedes</taxon>
        <taxon>Stegomyia</taxon>
    </lineage>
</organism>
<reference evidence="7" key="1">
    <citation type="journal article" date="2015" name="Proc. Natl. Acad. Sci. U.S.A.">
        <title>Genome sequence of the Asian Tiger mosquito, Aedes albopictus, reveals insights into its biology, genetics, and evolution.</title>
        <authorList>
            <person name="Chen X.G."/>
            <person name="Jiang X."/>
            <person name="Gu J."/>
            <person name="Xu M."/>
            <person name="Wu Y."/>
            <person name="Deng Y."/>
            <person name="Zhang C."/>
            <person name="Bonizzoni M."/>
            <person name="Dermauw W."/>
            <person name="Vontas J."/>
            <person name="Armbruster P."/>
            <person name="Huang X."/>
            <person name="Yang Y."/>
            <person name="Zhang H."/>
            <person name="He W."/>
            <person name="Peng H."/>
            <person name="Liu Y."/>
            <person name="Wu K."/>
            <person name="Chen J."/>
            <person name="Lirakis M."/>
            <person name="Topalis P."/>
            <person name="Van Leeuwen T."/>
            <person name="Hall A.B."/>
            <person name="Jiang X."/>
            <person name="Thorpe C."/>
            <person name="Mueller R.L."/>
            <person name="Sun C."/>
            <person name="Waterhouse R.M."/>
            <person name="Yan G."/>
            <person name="Tu Z.J."/>
            <person name="Fang X."/>
            <person name="James A.A."/>
        </authorList>
    </citation>
    <scope>NUCLEOTIDE SEQUENCE [LARGE SCALE GENOMIC DNA]</scope>
    <source>
        <strain evidence="7">Foshan</strain>
    </source>
</reference>
<evidence type="ECO:0000313" key="7">
    <source>
        <dbReference type="Proteomes" id="UP000069940"/>
    </source>
</evidence>
<protein>
    <recommendedName>
        <fullName evidence="8">Peptidase A2 domain-containing protein</fullName>
    </recommendedName>
</protein>
<dbReference type="EnsemblMetazoa" id="AALFPA23_015684.R22868">
    <property type="protein sequence ID" value="AALFPA23_015684.P22868"/>
    <property type="gene ID" value="AALFPA23_015684"/>
</dbReference>